<keyword evidence="2" id="KW-1185">Reference proteome</keyword>
<comment type="caution">
    <text evidence="1">The sequence shown here is derived from an EMBL/GenBank/DDBJ whole genome shotgun (WGS) entry which is preliminary data.</text>
</comment>
<dbReference type="Proteomes" id="UP000799764">
    <property type="component" value="Unassembled WGS sequence"/>
</dbReference>
<evidence type="ECO:0000313" key="1">
    <source>
        <dbReference type="EMBL" id="KAF2446771.1"/>
    </source>
</evidence>
<gene>
    <name evidence="1" type="ORF">P171DRAFT_238613</name>
</gene>
<reference evidence="1" key="1">
    <citation type="journal article" date="2020" name="Stud. Mycol.">
        <title>101 Dothideomycetes genomes: a test case for predicting lifestyles and emergence of pathogens.</title>
        <authorList>
            <person name="Haridas S."/>
            <person name="Albert R."/>
            <person name="Binder M."/>
            <person name="Bloem J."/>
            <person name="Labutti K."/>
            <person name="Salamov A."/>
            <person name="Andreopoulos B."/>
            <person name="Baker S."/>
            <person name="Barry K."/>
            <person name="Bills G."/>
            <person name="Bluhm B."/>
            <person name="Cannon C."/>
            <person name="Castanera R."/>
            <person name="Culley D."/>
            <person name="Daum C."/>
            <person name="Ezra D."/>
            <person name="Gonzalez J."/>
            <person name="Henrissat B."/>
            <person name="Kuo A."/>
            <person name="Liang C."/>
            <person name="Lipzen A."/>
            <person name="Lutzoni F."/>
            <person name="Magnuson J."/>
            <person name="Mondo S."/>
            <person name="Nolan M."/>
            <person name="Ohm R."/>
            <person name="Pangilinan J."/>
            <person name="Park H.-J."/>
            <person name="Ramirez L."/>
            <person name="Alfaro M."/>
            <person name="Sun H."/>
            <person name="Tritt A."/>
            <person name="Yoshinaga Y."/>
            <person name="Zwiers L.-H."/>
            <person name="Turgeon B."/>
            <person name="Goodwin S."/>
            <person name="Spatafora J."/>
            <person name="Crous P."/>
            <person name="Grigoriev I."/>
        </authorList>
    </citation>
    <scope>NUCLEOTIDE SEQUENCE</scope>
    <source>
        <strain evidence="1">CBS 690.94</strain>
    </source>
</reference>
<accession>A0A9P4PQ02</accession>
<organism evidence="1 2">
    <name type="scientific">Karstenula rhodostoma CBS 690.94</name>
    <dbReference type="NCBI Taxonomy" id="1392251"/>
    <lineage>
        <taxon>Eukaryota</taxon>
        <taxon>Fungi</taxon>
        <taxon>Dikarya</taxon>
        <taxon>Ascomycota</taxon>
        <taxon>Pezizomycotina</taxon>
        <taxon>Dothideomycetes</taxon>
        <taxon>Pleosporomycetidae</taxon>
        <taxon>Pleosporales</taxon>
        <taxon>Massarineae</taxon>
        <taxon>Didymosphaeriaceae</taxon>
        <taxon>Karstenula</taxon>
    </lineage>
</organism>
<name>A0A9P4PQ02_9PLEO</name>
<sequence length="166" mass="18974">MSAEGPCRDLMKTATPPRCCLARNNNLPRLVSPERLCLAMLSRAIPSAWPPTSQCHPSWEVPALVSIELPCADIAQINPSTPPGRLRTDFRSGPTKIKRFRLVNVDKVRSPKERTNLETMAVRRIHTQRPHYVGEEFTVTQDVFRRSHTHHKIPLAERCRSMQYQL</sequence>
<evidence type="ECO:0000313" key="2">
    <source>
        <dbReference type="Proteomes" id="UP000799764"/>
    </source>
</evidence>
<dbReference type="AlphaFoldDB" id="A0A9P4PQ02"/>
<dbReference type="EMBL" id="MU001497">
    <property type="protein sequence ID" value="KAF2446771.1"/>
    <property type="molecule type" value="Genomic_DNA"/>
</dbReference>
<protein>
    <submittedName>
        <fullName evidence="1">Uncharacterized protein</fullName>
    </submittedName>
</protein>
<proteinExistence type="predicted"/>